<dbReference type="PANTHER" id="PTHR11842:SF10">
    <property type="entry name" value="MITOTIC SPINDLE ASSEMBLY CHECKPOINT PROTEIN MAD2B"/>
    <property type="match status" value="1"/>
</dbReference>
<evidence type="ECO:0000256" key="2">
    <source>
        <dbReference type="SAM" id="MobiDB-lite"/>
    </source>
</evidence>
<dbReference type="EMBL" id="SBHS01000024">
    <property type="protein sequence ID" value="TWU72793.1"/>
    <property type="molecule type" value="Genomic_DNA"/>
</dbReference>
<accession>A0A162JSC4</accession>
<comment type="caution">
    <text evidence="4">The sequence shown here is derived from an EMBL/GenBank/DDBJ whole genome shotgun (WGS) entry which is preliminary data.</text>
</comment>
<dbReference type="PANTHER" id="PTHR11842">
    <property type="entry name" value="MITOTIC SPINDLE ASSEMBLY CHECKPOINT PROTEIN MAD2"/>
    <property type="match status" value="1"/>
</dbReference>
<dbReference type="OrthoDB" id="21254at2759"/>
<dbReference type="Proteomes" id="UP000317257">
    <property type="component" value="Unassembled WGS sequence"/>
</dbReference>
<gene>
    <name evidence="5" type="ORF">ED733_003929</name>
    <name evidence="4" type="ORF">NOR_01678</name>
</gene>
<evidence type="ECO:0000256" key="1">
    <source>
        <dbReference type="ARBA" id="ARBA00010348"/>
    </source>
</evidence>
<evidence type="ECO:0000313" key="6">
    <source>
        <dbReference type="Proteomes" id="UP000243498"/>
    </source>
</evidence>
<sequence length="268" mass="28723">MSRAGDADLAEASLPLSQASALLSSFTNFLIVALHSILYHRRLYPETTFLTARAYNLPVHQSRHPGVCAWIRDAVAAVAAQVRSGSARQVALVIHAPASFDVLERWIFDLHSFPAAWDTSGPPAALYEAAPAEDLVNWTDVNEALRGALSRISLVGQGRPPLPEACTFTIGVELRDQALPPIQHPQLWIPAQPQLQKPAEGRPHLGQAVGGTATTPIRSVQAGPLFFECWVEQGKLAPVNTSSTKSPSISHSSDSTGGPSEARQFSSS</sequence>
<reference evidence="4 6" key="1">
    <citation type="journal article" date="2016" name="Genome Biol. Evol.">
        <title>Divergent and convergent evolution of fungal pathogenicity.</title>
        <authorList>
            <person name="Shang Y."/>
            <person name="Xiao G."/>
            <person name="Zheng P."/>
            <person name="Cen K."/>
            <person name="Zhan S."/>
            <person name="Wang C."/>
        </authorList>
    </citation>
    <scope>NUCLEOTIDE SEQUENCE [LARGE SCALE GENOMIC DNA]</scope>
    <source>
        <strain evidence="4 6">RCEF 4871</strain>
    </source>
</reference>
<evidence type="ECO:0000313" key="7">
    <source>
        <dbReference type="Proteomes" id="UP000317257"/>
    </source>
</evidence>
<dbReference type="GO" id="GO:0016035">
    <property type="term" value="C:zeta DNA polymerase complex"/>
    <property type="evidence" value="ECO:0007669"/>
    <property type="project" value="TreeGrafter"/>
</dbReference>
<dbReference type="Proteomes" id="UP000243498">
    <property type="component" value="Unassembled WGS sequence"/>
</dbReference>
<reference evidence="7" key="2">
    <citation type="submission" date="2018-12" db="EMBL/GenBank/DDBJ databases">
        <title>The complete genome of Metarhizium rileyi, a key fungal pathogen of Lepidoptera.</title>
        <authorList>
            <person name="Binneck E."/>
            <person name="Lastra C.C.L."/>
            <person name="Sosa-Gomez D.R."/>
        </authorList>
    </citation>
    <scope>NUCLEOTIDE SEQUENCE [LARGE SCALE GENOMIC DNA]</scope>
    <source>
        <strain evidence="7">Cep018-CH2</strain>
    </source>
</reference>
<dbReference type="SUPFAM" id="SSF56019">
    <property type="entry name" value="The spindle assembly checkpoint protein mad2"/>
    <property type="match status" value="1"/>
</dbReference>
<evidence type="ECO:0000259" key="3">
    <source>
        <dbReference type="PROSITE" id="PS50815"/>
    </source>
</evidence>
<dbReference type="InterPro" id="IPR045091">
    <property type="entry name" value="Mad2-like"/>
</dbReference>
<dbReference type="Pfam" id="PF02301">
    <property type="entry name" value="HORMA"/>
    <property type="match status" value="1"/>
</dbReference>
<name>A0A162JSC4_METRR</name>
<comment type="similarity">
    <text evidence="1">Belongs to the MAD2 family.</text>
</comment>
<accession>A0A5C6GAF1</accession>
<keyword evidence="6" id="KW-1185">Reference proteome</keyword>
<reference evidence="5" key="3">
    <citation type="journal article" date="2019" name="Microbiol. Resour. Announc.">
        <title>Genome Sequence of Metarhizium rileyi, a Microbial Control Agent for Lepidoptera.</title>
        <authorList>
            <person name="Binneck E."/>
            <person name="Lastra C.C.L."/>
            <person name="Sosa-Gomez D.R."/>
        </authorList>
    </citation>
    <scope>NUCLEOTIDE SEQUENCE</scope>
    <source>
        <strain evidence="5">Cep018-CH2</strain>
    </source>
</reference>
<feature type="domain" description="HORMA" evidence="3">
    <location>
        <begin position="20"/>
        <end position="231"/>
    </location>
</feature>
<protein>
    <submittedName>
        <fullName evidence="4">REV7-like protein</fullName>
    </submittedName>
</protein>
<dbReference type="OMA" id="CEDFPWI"/>
<evidence type="ECO:0000313" key="5">
    <source>
        <dbReference type="EMBL" id="TWU72793.1"/>
    </source>
</evidence>
<dbReference type="Gene3D" id="3.30.900.10">
    <property type="entry name" value="HORMA domain"/>
    <property type="match status" value="1"/>
</dbReference>
<dbReference type="PROSITE" id="PS50815">
    <property type="entry name" value="HORMA"/>
    <property type="match status" value="1"/>
</dbReference>
<feature type="region of interest" description="Disordered" evidence="2">
    <location>
        <begin position="238"/>
        <end position="268"/>
    </location>
</feature>
<organism evidence="4 6">
    <name type="scientific">Metarhizium rileyi (strain RCEF 4871)</name>
    <name type="common">Nomuraea rileyi</name>
    <dbReference type="NCBI Taxonomy" id="1649241"/>
    <lineage>
        <taxon>Eukaryota</taxon>
        <taxon>Fungi</taxon>
        <taxon>Dikarya</taxon>
        <taxon>Ascomycota</taxon>
        <taxon>Pezizomycotina</taxon>
        <taxon>Sordariomycetes</taxon>
        <taxon>Hypocreomycetidae</taxon>
        <taxon>Hypocreales</taxon>
        <taxon>Clavicipitaceae</taxon>
        <taxon>Metarhizium</taxon>
    </lineage>
</organism>
<dbReference type="AlphaFoldDB" id="A0A162JSC4"/>
<proteinExistence type="inferred from homology"/>
<evidence type="ECO:0000313" key="4">
    <source>
        <dbReference type="EMBL" id="OAA48428.1"/>
    </source>
</evidence>
<dbReference type="InterPro" id="IPR003511">
    <property type="entry name" value="HORMA_dom"/>
</dbReference>
<dbReference type="InterPro" id="IPR036570">
    <property type="entry name" value="HORMA_dom_sf"/>
</dbReference>
<dbReference type="STRING" id="1081105.A0A162JSC4"/>
<dbReference type="EMBL" id="AZHC01000004">
    <property type="protein sequence ID" value="OAA48428.1"/>
    <property type="molecule type" value="Genomic_DNA"/>
</dbReference>
<feature type="compositionally biased region" description="Low complexity" evidence="2">
    <location>
        <begin position="241"/>
        <end position="260"/>
    </location>
</feature>